<gene>
    <name evidence="3" type="ORF">Ga0061079_11135</name>
</gene>
<keyword evidence="4" id="KW-1185">Reference proteome</keyword>
<dbReference type="Pfam" id="PF04536">
    <property type="entry name" value="TPM_phosphatase"/>
    <property type="match status" value="1"/>
</dbReference>
<dbReference type="InterPro" id="IPR007621">
    <property type="entry name" value="TPM_dom"/>
</dbReference>
<keyword evidence="1" id="KW-0812">Transmembrane</keyword>
<proteinExistence type="predicted"/>
<evidence type="ECO:0000313" key="4">
    <source>
        <dbReference type="Proteomes" id="UP000182761"/>
    </source>
</evidence>
<dbReference type="Gene3D" id="3.10.310.50">
    <property type="match status" value="1"/>
</dbReference>
<sequence>MEKILKMNYPMKSPVKFFLVLSGLLFLNNFLYSQREFKIPEKPQLIYPVNDYATVLTEEQKNNLNAKLISYSDSTSTEIIVCIVKTLGGDDINYVGAKWGEKWQIGQKYKNNGVLLLIASDDHKLTIQNGRGVEDVMTDYTSSMIIHQYMIPYLKQNDYYGAINFGTDQIIKVLQGKFKADNQEDSDDTTSGIIIAVFIFFIILLYILMHKNNKNNTFYDRNGKRRNNDDDFWGGLGGFVGGSIFGSGTNGNSRGGGFGGFGGGGSFGGGGASGSW</sequence>
<reference evidence="3 4" key="1">
    <citation type="submission" date="2016-01" db="EMBL/GenBank/DDBJ databases">
        <authorList>
            <person name="McClelland M."/>
            <person name="Jain A."/>
            <person name="Saraogi P."/>
            <person name="Mendelson R."/>
            <person name="Westerman R."/>
            <person name="SanMiguel P."/>
            <person name="Csonka L."/>
        </authorList>
    </citation>
    <scope>NUCLEOTIDE SEQUENCE [LARGE SCALE GENOMIC DNA]</scope>
    <source>
        <strain evidence="3 4">R-53146</strain>
    </source>
</reference>
<dbReference type="PANTHER" id="PTHR30373:SF2">
    <property type="entry name" value="UPF0603 PROTEIN YGCG"/>
    <property type="match status" value="1"/>
</dbReference>
<dbReference type="PANTHER" id="PTHR30373">
    <property type="entry name" value="UPF0603 PROTEIN YGCG"/>
    <property type="match status" value="1"/>
</dbReference>
<accession>A0A0X3ARH5</accession>
<dbReference type="EMBL" id="FCOR01000011">
    <property type="protein sequence ID" value="CVK16843.1"/>
    <property type="molecule type" value="Genomic_DNA"/>
</dbReference>
<organism evidence="3 4">
    <name type="scientific">Apibacter mensalis</name>
    <dbReference type="NCBI Taxonomy" id="1586267"/>
    <lineage>
        <taxon>Bacteria</taxon>
        <taxon>Pseudomonadati</taxon>
        <taxon>Bacteroidota</taxon>
        <taxon>Flavobacteriia</taxon>
        <taxon>Flavobacteriales</taxon>
        <taxon>Weeksellaceae</taxon>
        <taxon>Apibacter</taxon>
    </lineage>
</organism>
<dbReference type="STRING" id="1586267.GCA_001418685_01708"/>
<protein>
    <recommendedName>
        <fullName evidence="2">TPM domain-containing protein</fullName>
    </recommendedName>
</protein>
<feature type="domain" description="TPM" evidence="2">
    <location>
        <begin position="49"/>
        <end position="172"/>
    </location>
</feature>
<feature type="transmembrane region" description="Helical" evidence="1">
    <location>
        <begin position="191"/>
        <end position="209"/>
    </location>
</feature>
<evidence type="ECO:0000256" key="1">
    <source>
        <dbReference type="SAM" id="Phobius"/>
    </source>
</evidence>
<dbReference type="AlphaFoldDB" id="A0A0X3ARH5"/>
<dbReference type="OrthoDB" id="9810918at2"/>
<keyword evidence="1" id="KW-1133">Transmembrane helix</keyword>
<evidence type="ECO:0000313" key="3">
    <source>
        <dbReference type="EMBL" id="CVK16843.1"/>
    </source>
</evidence>
<name>A0A0X3ARH5_9FLAO</name>
<dbReference type="Proteomes" id="UP000182761">
    <property type="component" value="Unassembled WGS sequence"/>
</dbReference>
<evidence type="ECO:0000259" key="2">
    <source>
        <dbReference type="Pfam" id="PF04536"/>
    </source>
</evidence>
<keyword evidence="1" id="KW-0472">Membrane</keyword>